<dbReference type="AlphaFoldDB" id="A0A917P819"/>
<name>A0A917P819_9DEIO</name>
<evidence type="ECO:0000313" key="1">
    <source>
        <dbReference type="EMBL" id="GGJ66044.1"/>
    </source>
</evidence>
<accession>A0A917P819</accession>
<comment type="caution">
    <text evidence="1">The sequence shown here is derived from an EMBL/GenBank/DDBJ whole genome shotgun (WGS) entry which is preliminary data.</text>
</comment>
<organism evidence="1 2">
    <name type="scientific">Deinococcus aquiradiocola</name>
    <dbReference type="NCBI Taxonomy" id="393059"/>
    <lineage>
        <taxon>Bacteria</taxon>
        <taxon>Thermotogati</taxon>
        <taxon>Deinococcota</taxon>
        <taxon>Deinococci</taxon>
        <taxon>Deinococcales</taxon>
        <taxon>Deinococcaceae</taxon>
        <taxon>Deinococcus</taxon>
    </lineage>
</organism>
<keyword evidence="2" id="KW-1185">Reference proteome</keyword>
<sequence>MALFVEDAEDGGVLVRLHLDLNLYVDEEALMDVLMGVNLMNQNLDYGSLVLDPLETDDDEDGPGSPLGLDESVTFAVLGRSVLWLPTLDETELMRLREHLTRFEREVSDAVERTLHGERGLRA</sequence>
<evidence type="ECO:0000313" key="2">
    <source>
        <dbReference type="Proteomes" id="UP000635726"/>
    </source>
</evidence>
<dbReference type="Proteomes" id="UP000635726">
    <property type="component" value="Unassembled WGS sequence"/>
</dbReference>
<proteinExistence type="predicted"/>
<gene>
    <name evidence="1" type="ORF">GCM10008939_07610</name>
</gene>
<dbReference type="EMBL" id="BMOE01000001">
    <property type="protein sequence ID" value="GGJ66044.1"/>
    <property type="molecule type" value="Genomic_DNA"/>
</dbReference>
<reference evidence="1" key="1">
    <citation type="journal article" date="2014" name="Int. J. Syst. Evol. Microbiol.">
        <title>Complete genome sequence of Corynebacterium casei LMG S-19264T (=DSM 44701T), isolated from a smear-ripened cheese.</title>
        <authorList>
            <consortium name="US DOE Joint Genome Institute (JGI-PGF)"/>
            <person name="Walter F."/>
            <person name="Albersmeier A."/>
            <person name="Kalinowski J."/>
            <person name="Ruckert C."/>
        </authorList>
    </citation>
    <scope>NUCLEOTIDE SEQUENCE</scope>
    <source>
        <strain evidence="1">JCM 14371</strain>
    </source>
</reference>
<protein>
    <submittedName>
        <fullName evidence="1">Uncharacterized protein</fullName>
    </submittedName>
</protein>
<reference evidence="1" key="2">
    <citation type="submission" date="2020-09" db="EMBL/GenBank/DDBJ databases">
        <authorList>
            <person name="Sun Q."/>
            <person name="Ohkuma M."/>
        </authorList>
    </citation>
    <scope>NUCLEOTIDE SEQUENCE</scope>
    <source>
        <strain evidence="1">JCM 14371</strain>
    </source>
</reference>